<evidence type="ECO:0000313" key="3">
    <source>
        <dbReference type="Proteomes" id="UP000054561"/>
    </source>
</evidence>
<dbReference type="AlphaFoldDB" id="A0A0D9QCJ2"/>
<keyword evidence="3" id="KW-1185">Reference proteome</keyword>
<proteinExistence type="predicted"/>
<evidence type="ECO:0000313" key="2">
    <source>
        <dbReference type="EMBL" id="KJP84765.1"/>
    </source>
</evidence>
<organism evidence="2 3">
    <name type="scientific">Plasmodium fragile</name>
    <dbReference type="NCBI Taxonomy" id="5857"/>
    <lineage>
        <taxon>Eukaryota</taxon>
        <taxon>Sar</taxon>
        <taxon>Alveolata</taxon>
        <taxon>Apicomplexa</taxon>
        <taxon>Aconoidasida</taxon>
        <taxon>Haemosporida</taxon>
        <taxon>Plasmodiidae</taxon>
        <taxon>Plasmodium</taxon>
        <taxon>Plasmodium (Plasmodium)</taxon>
    </lineage>
</organism>
<reference evidence="2 3" key="1">
    <citation type="submission" date="2014-03" db="EMBL/GenBank/DDBJ databases">
        <title>The Genome Sequence of Plasmodium fragile nilgiri.</title>
        <authorList>
            <consortium name="The Broad Institute Genomics Platform"/>
            <consortium name="The Broad Institute Genome Sequencing Center for Infectious Disease"/>
            <person name="Neafsey D."/>
            <person name="Duraisingh M."/>
            <person name="Young S.K."/>
            <person name="Zeng Q."/>
            <person name="Gargeya S."/>
            <person name="Abouelleil A."/>
            <person name="Alvarado L."/>
            <person name="Chapman S.B."/>
            <person name="Gainer-Dewar J."/>
            <person name="Goldberg J."/>
            <person name="Griggs A."/>
            <person name="Gujja S."/>
            <person name="Hansen M."/>
            <person name="Howarth C."/>
            <person name="Imamovic A."/>
            <person name="Larimer J."/>
            <person name="Pearson M."/>
            <person name="Poon T.W."/>
            <person name="Priest M."/>
            <person name="Roberts A."/>
            <person name="Saif S."/>
            <person name="Shea T."/>
            <person name="Sykes S."/>
            <person name="Wortman J."/>
            <person name="Nusbaum C."/>
            <person name="Birren B."/>
        </authorList>
    </citation>
    <scope>NUCLEOTIDE SEQUENCE [LARGE SCALE GENOMIC DNA]</scope>
    <source>
        <strain evidence="3">nilgiri</strain>
    </source>
</reference>
<feature type="transmembrane region" description="Helical" evidence="1">
    <location>
        <begin position="98"/>
        <end position="120"/>
    </location>
</feature>
<dbReference type="VEuPathDB" id="PlasmoDB:AK88_05602"/>
<keyword evidence="1" id="KW-1133">Transmembrane helix</keyword>
<evidence type="ECO:0000256" key="1">
    <source>
        <dbReference type="SAM" id="Phobius"/>
    </source>
</evidence>
<accession>A0A0D9QCJ2</accession>
<name>A0A0D9QCJ2_PLAFR</name>
<sequence length="156" mass="17212">MPVDVFLDSTATGIKTTAELVIQEATGVIVEFGMCAAHTADAILNTLLGSDTMLGTLNTVIECTGKAVLNTVSVVANSALEGANMAYLYGTFYGVMQIILPSLIALGVVVLIYAIILYLHEKGNLKWFHRYKRRFINNIKKKYNEFRMSRKKQSSE</sequence>
<keyword evidence="1" id="KW-0812">Transmembrane</keyword>
<gene>
    <name evidence="2" type="ORF">AK88_05602</name>
</gene>
<protein>
    <submittedName>
        <fullName evidence="2">Uncharacterized protein</fullName>
    </submittedName>
</protein>
<dbReference type="Proteomes" id="UP000054561">
    <property type="component" value="Unassembled WGS sequence"/>
</dbReference>
<dbReference type="EMBL" id="KQ001802">
    <property type="protein sequence ID" value="KJP84765.1"/>
    <property type="molecule type" value="Genomic_DNA"/>
</dbReference>
<dbReference type="GeneID" id="24270916"/>
<keyword evidence="1" id="KW-0472">Membrane</keyword>
<dbReference type="RefSeq" id="XP_012338627.1">
    <property type="nucleotide sequence ID" value="XM_012483204.1"/>
</dbReference>